<dbReference type="PANTHER" id="PTHR31740:SF2">
    <property type="entry name" value="CENTROMERE PROTEIN L"/>
    <property type="match status" value="1"/>
</dbReference>
<comment type="subcellular location">
    <subcellularLocation>
        <location evidence="2">Chromosome</location>
        <location evidence="2">Centromere</location>
    </subcellularLocation>
    <subcellularLocation>
        <location evidence="1">Nucleus</location>
    </subcellularLocation>
</comment>
<reference evidence="8" key="1">
    <citation type="submission" date="2025-08" db="UniProtKB">
        <authorList>
            <consortium name="Ensembl"/>
        </authorList>
    </citation>
    <scope>IDENTIFICATION</scope>
</reference>
<evidence type="ECO:0000256" key="1">
    <source>
        <dbReference type="ARBA" id="ARBA00004123"/>
    </source>
</evidence>
<dbReference type="KEGG" id="pki:111839634"/>
<dbReference type="Pfam" id="PF13092">
    <property type="entry name" value="CENP-L"/>
    <property type="match status" value="1"/>
</dbReference>
<dbReference type="RefSeq" id="XP_023659481.1">
    <property type="nucleotide sequence ID" value="XM_023803713.2"/>
</dbReference>
<protein>
    <recommendedName>
        <fullName evidence="4">Centromere protein L</fullName>
    </recommendedName>
</protein>
<proteinExistence type="inferred from homology"/>
<dbReference type="OrthoDB" id="8864979at2759"/>
<keyword evidence="7" id="KW-0137">Centromere</keyword>
<accession>A0A3B3SCU6</accession>
<organism evidence="8 9">
    <name type="scientific">Paramormyrops kingsleyae</name>
    <dbReference type="NCBI Taxonomy" id="1676925"/>
    <lineage>
        <taxon>Eukaryota</taxon>
        <taxon>Metazoa</taxon>
        <taxon>Chordata</taxon>
        <taxon>Craniata</taxon>
        <taxon>Vertebrata</taxon>
        <taxon>Euteleostomi</taxon>
        <taxon>Actinopterygii</taxon>
        <taxon>Neopterygii</taxon>
        <taxon>Teleostei</taxon>
        <taxon>Osteoglossocephala</taxon>
        <taxon>Osteoglossomorpha</taxon>
        <taxon>Osteoglossiformes</taxon>
        <taxon>Mormyridae</taxon>
        <taxon>Paramormyrops</taxon>
    </lineage>
</organism>
<reference evidence="8" key="2">
    <citation type="submission" date="2025-09" db="UniProtKB">
        <authorList>
            <consortium name="Ensembl"/>
        </authorList>
    </citation>
    <scope>IDENTIFICATION</scope>
</reference>
<dbReference type="GO" id="GO:0000775">
    <property type="term" value="C:chromosome, centromeric region"/>
    <property type="evidence" value="ECO:0007669"/>
    <property type="project" value="UniProtKB-SubCell"/>
</dbReference>
<dbReference type="Ensembl" id="ENSPKIT00000008831.1">
    <property type="protein sequence ID" value="ENSPKIP00000028055.1"/>
    <property type="gene ID" value="ENSPKIG00000009857.1"/>
</dbReference>
<evidence type="ECO:0000256" key="4">
    <source>
        <dbReference type="ARBA" id="ARBA00016380"/>
    </source>
</evidence>
<comment type="similarity">
    <text evidence="3">Belongs to the CENP-L/IML3 family.</text>
</comment>
<dbReference type="GeneID" id="111839634"/>
<dbReference type="Proteomes" id="UP000261540">
    <property type="component" value="Unplaced"/>
</dbReference>
<dbReference type="STRING" id="1676925.ENSPKIP00000028055"/>
<dbReference type="CTD" id="91687"/>
<keyword evidence="6" id="KW-0539">Nucleus</keyword>
<dbReference type="InterPro" id="IPR025204">
    <property type="entry name" value="CENP-L"/>
</dbReference>
<evidence type="ECO:0000256" key="7">
    <source>
        <dbReference type="ARBA" id="ARBA00023328"/>
    </source>
</evidence>
<dbReference type="AlphaFoldDB" id="A0A3B3SCU6"/>
<keyword evidence="9" id="KW-1185">Reference proteome</keyword>
<dbReference type="PANTHER" id="PTHR31740">
    <property type="entry name" value="CENTROMERE PROTEIN L"/>
    <property type="match status" value="1"/>
</dbReference>
<evidence type="ECO:0000256" key="5">
    <source>
        <dbReference type="ARBA" id="ARBA00022454"/>
    </source>
</evidence>
<evidence type="ECO:0000313" key="9">
    <source>
        <dbReference type="Proteomes" id="UP000261540"/>
    </source>
</evidence>
<dbReference type="GeneTree" id="ENSGT00390000013877"/>
<name>A0A3B3SCU6_9TELE</name>
<evidence type="ECO:0000313" key="8">
    <source>
        <dbReference type="Ensembl" id="ENSPKIP00000028055.1"/>
    </source>
</evidence>
<dbReference type="GO" id="GO:0005634">
    <property type="term" value="C:nucleus"/>
    <property type="evidence" value="ECO:0007669"/>
    <property type="project" value="UniProtKB-SubCell"/>
</dbReference>
<evidence type="ECO:0000256" key="2">
    <source>
        <dbReference type="ARBA" id="ARBA00004584"/>
    </source>
</evidence>
<evidence type="ECO:0000256" key="6">
    <source>
        <dbReference type="ARBA" id="ARBA00023242"/>
    </source>
</evidence>
<keyword evidence="5" id="KW-0158">Chromosome</keyword>
<sequence length="343" mass="38758">MEAQKSATMTPRTNVASGRRSLGFEKTNLRYTPGQLTALRIPTSRRKPNTRNDIDPEQLAYIANIEWKLSYVTPLYKFRHTQLVLYSKQLSAFIVAEKQKGIAVEVGPEMGFKVVFSVVLGMTETDEDAETVFIKICSKPAFAVEGSAVKVVWSGWFTCVNGNLDYMRSLPSDFVSLPLFCTNGPESITALVKSWFTRMFDCYFGPLSLNSSILQWLGALWTECHPASNIRYLKLAWNLPTLPPLDISYTVHPQDAWNLWSSIRQNDSMEDGISIEEVRRFMKGLESHFFRHFRMHLSAGMLTRICTSLGSAHCDGTIKITGTQYITPVLMLLTECAQLKMPI</sequence>
<evidence type="ECO:0000256" key="3">
    <source>
        <dbReference type="ARBA" id="ARBA00011060"/>
    </source>
</evidence>